<evidence type="ECO:0000313" key="5">
    <source>
        <dbReference type="EMBL" id="RWX56264.1"/>
    </source>
</evidence>
<keyword evidence="2" id="KW-0129">CBS domain</keyword>
<dbReference type="SMART" id="SM00116">
    <property type="entry name" value="CBS"/>
    <property type="match status" value="2"/>
</dbReference>
<dbReference type="PANTHER" id="PTHR48108:SF26">
    <property type="entry name" value="CBS DOMAIN-CONTAINING PROTEIN DDB_G0289609"/>
    <property type="match status" value="1"/>
</dbReference>
<organism evidence="5 6">
    <name type="scientific">Photobacterium chitinilyticum</name>
    <dbReference type="NCBI Taxonomy" id="2485123"/>
    <lineage>
        <taxon>Bacteria</taxon>
        <taxon>Pseudomonadati</taxon>
        <taxon>Pseudomonadota</taxon>
        <taxon>Gammaproteobacteria</taxon>
        <taxon>Vibrionales</taxon>
        <taxon>Vibrionaceae</taxon>
        <taxon>Photobacterium</taxon>
    </lineage>
</organism>
<dbReference type="InterPro" id="IPR046342">
    <property type="entry name" value="CBS_dom_sf"/>
</dbReference>
<evidence type="ECO:0000313" key="6">
    <source>
        <dbReference type="Proteomes" id="UP000287563"/>
    </source>
</evidence>
<dbReference type="PROSITE" id="PS51371">
    <property type="entry name" value="CBS"/>
    <property type="match status" value="2"/>
</dbReference>
<dbReference type="Pfam" id="PF10335">
    <property type="entry name" value="DUF294_C"/>
    <property type="match status" value="1"/>
</dbReference>
<accession>A0A444JT38</accession>
<dbReference type="RefSeq" id="WP_128783350.1">
    <property type="nucleotide sequence ID" value="NZ_RJLM01000002.1"/>
</dbReference>
<dbReference type="Proteomes" id="UP000287563">
    <property type="component" value="Unassembled WGS sequence"/>
</dbReference>
<dbReference type="InterPro" id="IPR005105">
    <property type="entry name" value="GlnD_Uridyltrans_N"/>
</dbReference>
<dbReference type="Pfam" id="PF00571">
    <property type="entry name" value="CBS"/>
    <property type="match status" value="2"/>
</dbReference>
<dbReference type="CDD" id="cd05401">
    <property type="entry name" value="NT_GlnE_GlnD_like"/>
    <property type="match status" value="1"/>
</dbReference>
<dbReference type="EMBL" id="RJLM01000002">
    <property type="protein sequence ID" value="RWX56264.1"/>
    <property type="molecule type" value="Genomic_DNA"/>
</dbReference>
<dbReference type="InterPro" id="IPR000644">
    <property type="entry name" value="CBS_dom"/>
</dbReference>
<dbReference type="GO" id="GO:0008773">
    <property type="term" value="F:[protein-PII] uridylyltransferase activity"/>
    <property type="evidence" value="ECO:0007669"/>
    <property type="project" value="InterPro"/>
</dbReference>
<evidence type="ECO:0000256" key="2">
    <source>
        <dbReference type="PROSITE-ProRule" id="PRU00703"/>
    </source>
</evidence>
<comment type="caution">
    <text evidence="5">The sequence shown here is derived from an EMBL/GenBank/DDBJ whole genome shotgun (WGS) entry which is preliminary data.</text>
</comment>
<dbReference type="InterPro" id="IPR014710">
    <property type="entry name" value="RmlC-like_jellyroll"/>
</dbReference>
<dbReference type="AlphaFoldDB" id="A0A444JT38"/>
<dbReference type="Pfam" id="PF03445">
    <property type="entry name" value="DUF294"/>
    <property type="match status" value="1"/>
</dbReference>
<feature type="domain" description="CBS" evidence="4">
    <location>
        <begin position="223"/>
        <end position="279"/>
    </location>
</feature>
<gene>
    <name evidence="5" type="ORF">EDI28_08270</name>
</gene>
<feature type="domain" description="CBS" evidence="4">
    <location>
        <begin position="159"/>
        <end position="215"/>
    </location>
</feature>
<dbReference type="CDD" id="cd00038">
    <property type="entry name" value="CAP_ED"/>
    <property type="match status" value="1"/>
</dbReference>
<evidence type="ECO:0000259" key="4">
    <source>
        <dbReference type="PROSITE" id="PS51371"/>
    </source>
</evidence>
<dbReference type="Gene3D" id="2.60.120.10">
    <property type="entry name" value="Jelly Rolls"/>
    <property type="match status" value="1"/>
</dbReference>
<dbReference type="PROSITE" id="PS50042">
    <property type="entry name" value="CNMP_BINDING_3"/>
    <property type="match status" value="1"/>
</dbReference>
<keyword evidence="6" id="KW-1185">Reference proteome</keyword>
<dbReference type="InterPro" id="IPR018821">
    <property type="entry name" value="DUF294_put_nucleoTrafse_sb-bd"/>
</dbReference>
<dbReference type="InterPro" id="IPR000595">
    <property type="entry name" value="cNMP-bd_dom"/>
</dbReference>
<evidence type="ECO:0000259" key="3">
    <source>
        <dbReference type="PROSITE" id="PS50042"/>
    </source>
</evidence>
<sequence>MDQSLLPNILSFLSDTDPFDKLPADARCQLAASVDISYLAKGERLDGERIVGAGLYMVRVGAVEQRHHDLSLRARLASGDLFGFSQLKRDCDCEYTVCALENTLLYLIPQAVLNLLMAENPAVRDHFAGKEGQRLAGTQSRDQKAGDNTLYLKSVAGVLHPNVAIVEPTATIQQAAGEMVRQHRSNALVMDGEVLLGIITDRDMTKRVIAQGRDFTDPVTTVMTDAPCTIDADAPLVRAVELMMQQNVRSLPVVEGGKIKGVLTATSMIEKSRVQAVYLISRIYRQESVAELKALSLQRQSVFETLTETGVHPRSIQQMMSLIADAFNKRLLLLAERKFGPPPCDYAWIVAGSQARNEVHYLSDQDNGLILACEPDERQKDYFRRLTEYVCSGLAECGYPLCSGYMMATNPKWCVSHETWLSYYCRWVMQPEAEALLNISVFLDTRFLYGNEALFRRQQQRVSEYTKGNRRFLAVLVANSLRISPPLGMFRQFVLAKDGENGSVFNIKTQALNLLVELARIYALAANSSETETSARLKAAVEAQVISDSSRKELLEAFHFINQVRFNHQRSALIEGKAASNKIAPALLTQFERNHLKDAFRIIARTQEAALLRYNAKGVIT</sequence>
<evidence type="ECO:0000256" key="1">
    <source>
        <dbReference type="ARBA" id="ARBA00022737"/>
    </source>
</evidence>
<dbReference type="SUPFAM" id="SSF51206">
    <property type="entry name" value="cAMP-binding domain-like"/>
    <property type="match status" value="1"/>
</dbReference>
<reference evidence="5 6" key="1">
    <citation type="submission" date="2018-11" db="EMBL/GenBank/DDBJ databases">
        <title>Photobacterium sp. BEI247 sp. nov., a marine bacterium isolated from Yongle Blue Hole in the South China Sea.</title>
        <authorList>
            <person name="Wang X."/>
        </authorList>
    </citation>
    <scope>NUCLEOTIDE SEQUENCE [LARGE SCALE GENOMIC DNA]</scope>
    <source>
        <strain evidence="6">BEI247</strain>
    </source>
</reference>
<keyword evidence="1" id="KW-0677">Repeat</keyword>
<dbReference type="OrthoDB" id="9808528at2"/>
<dbReference type="InterPro" id="IPR051462">
    <property type="entry name" value="CBS_domain-containing"/>
</dbReference>
<name>A0A444JT38_9GAMM</name>
<protein>
    <submittedName>
        <fullName evidence="5">Cyclic nucleotide-binding/CBS domain-containing protein</fullName>
    </submittedName>
</protein>
<dbReference type="SUPFAM" id="SSF54631">
    <property type="entry name" value="CBS-domain pair"/>
    <property type="match status" value="1"/>
</dbReference>
<dbReference type="Gene3D" id="3.10.580.10">
    <property type="entry name" value="CBS-domain"/>
    <property type="match status" value="1"/>
</dbReference>
<proteinExistence type="predicted"/>
<dbReference type="PANTHER" id="PTHR48108">
    <property type="entry name" value="CBS DOMAIN-CONTAINING PROTEIN CBSX2, CHLOROPLASTIC"/>
    <property type="match status" value="1"/>
</dbReference>
<feature type="domain" description="Cyclic nucleotide-binding" evidence="3">
    <location>
        <begin position="18"/>
        <end position="124"/>
    </location>
</feature>
<dbReference type="InterPro" id="IPR018490">
    <property type="entry name" value="cNMP-bd_dom_sf"/>
</dbReference>